<dbReference type="Ensembl" id="ENSATET00000023324.2">
    <property type="protein sequence ID" value="ENSATEP00000022951.2"/>
    <property type="gene ID" value="ENSATEG00000015909.2"/>
</dbReference>
<evidence type="ECO:0000313" key="2">
    <source>
        <dbReference type="Ensembl" id="ENSATEP00000022951.2"/>
    </source>
</evidence>
<keyword evidence="3" id="KW-1185">Reference proteome</keyword>
<evidence type="ECO:0000313" key="3">
    <source>
        <dbReference type="Proteomes" id="UP000265040"/>
    </source>
</evidence>
<accession>A0A3Q1K0V6</accession>
<reference evidence="2" key="1">
    <citation type="submission" date="2021-04" db="EMBL/GenBank/DDBJ databases">
        <authorList>
            <consortium name="Wellcome Sanger Institute Data Sharing"/>
        </authorList>
    </citation>
    <scope>NUCLEOTIDE SEQUENCE [LARGE SCALE GENOMIC DNA]</scope>
</reference>
<dbReference type="Proteomes" id="UP000265040">
    <property type="component" value="Chromosome 10"/>
</dbReference>
<dbReference type="GeneTree" id="ENSGT00940000177072"/>
<feature type="region of interest" description="Disordered" evidence="1">
    <location>
        <begin position="66"/>
        <end position="90"/>
    </location>
</feature>
<reference evidence="2" key="2">
    <citation type="submission" date="2025-08" db="UniProtKB">
        <authorList>
            <consortium name="Ensembl"/>
        </authorList>
    </citation>
    <scope>IDENTIFICATION</scope>
</reference>
<name>A0A3Q1K0V6_ANATE</name>
<sequence>SEGRESPCALLTMTQSGRSMSFRRWQELVVTELAPAHHSRENSQRSLTVHRFTVIFFLRRSLSDTNTEFEERKTQKSRNFTHYTADPLPL</sequence>
<reference evidence="2" key="3">
    <citation type="submission" date="2025-09" db="UniProtKB">
        <authorList>
            <consortium name="Ensembl"/>
        </authorList>
    </citation>
    <scope>IDENTIFICATION</scope>
</reference>
<proteinExistence type="predicted"/>
<dbReference type="OrthoDB" id="8941567at2759"/>
<evidence type="ECO:0000256" key="1">
    <source>
        <dbReference type="SAM" id="MobiDB-lite"/>
    </source>
</evidence>
<dbReference type="AlphaFoldDB" id="A0A3Q1K0V6"/>
<protein>
    <submittedName>
        <fullName evidence="2">Uncharacterized protein</fullName>
    </submittedName>
</protein>
<organism evidence="2 3">
    <name type="scientific">Anabas testudineus</name>
    <name type="common">Climbing perch</name>
    <name type="synonym">Anthias testudineus</name>
    <dbReference type="NCBI Taxonomy" id="64144"/>
    <lineage>
        <taxon>Eukaryota</taxon>
        <taxon>Metazoa</taxon>
        <taxon>Chordata</taxon>
        <taxon>Craniata</taxon>
        <taxon>Vertebrata</taxon>
        <taxon>Euteleostomi</taxon>
        <taxon>Actinopterygii</taxon>
        <taxon>Neopterygii</taxon>
        <taxon>Teleostei</taxon>
        <taxon>Neoteleostei</taxon>
        <taxon>Acanthomorphata</taxon>
        <taxon>Anabantaria</taxon>
        <taxon>Anabantiformes</taxon>
        <taxon>Anabantoidei</taxon>
        <taxon>Anabantidae</taxon>
        <taxon>Anabas</taxon>
    </lineage>
</organism>
<dbReference type="InParanoid" id="A0A3Q1K0V6"/>